<organism evidence="1 2">
    <name type="scientific">Marinisporobacter balticus</name>
    <dbReference type="NCBI Taxonomy" id="2018667"/>
    <lineage>
        <taxon>Bacteria</taxon>
        <taxon>Bacillati</taxon>
        <taxon>Bacillota</taxon>
        <taxon>Clostridia</taxon>
        <taxon>Peptostreptococcales</taxon>
        <taxon>Thermotaleaceae</taxon>
        <taxon>Marinisporobacter</taxon>
    </lineage>
</organism>
<comment type="caution">
    <text evidence="1">The sequence shown here is derived from an EMBL/GenBank/DDBJ whole genome shotgun (WGS) entry which is preliminary data.</text>
</comment>
<accession>A0A4R2L9F2</accession>
<name>A0A4R2L9F2_9FIRM</name>
<dbReference type="AlphaFoldDB" id="A0A4R2L9F2"/>
<dbReference type="Proteomes" id="UP000294919">
    <property type="component" value="Unassembled WGS sequence"/>
</dbReference>
<evidence type="ECO:0000313" key="2">
    <source>
        <dbReference type="Proteomes" id="UP000294919"/>
    </source>
</evidence>
<protein>
    <submittedName>
        <fullName evidence="1">Uncharacterized protein</fullName>
    </submittedName>
</protein>
<evidence type="ECO:0000313" key="1">
    <source>
        <dbReference type="EMBL" id="TCO79388.1"/>
    </source>
</evidence>
<keyword evidence="2" id="KW-1185">Reference proteome</keyword>
<gene>
    <name evidence="1" type="ORF">EV214_102106</name>
</gene>
<proteinExistence type="predicted"/>
<dbReference type="EMBL" id="SLWV01000002">
    <property type="protein sequence ID" value="TCO79388.1"/>
    <property type="molecule type" value="Genomic_DNA"/>
</dbReference>
<sequence>MLNFLNISKQNLTVIKEIPVNINAHFITDTSESWIFSHPKEEEGICEASIHYISAQNNKKMMMEQPLWRGYLEVELPNEEMKKDFFENICEPVIHVILNIHEKYKDISHELYDFTYGVLKKNNPDVREIVIDQFIYTEIAEPDDGGIE</sequence>
<reference evidence="1 2" key="1">
    <citation type="submission" date="2019-03" db="EMBL/GenBank/DDBJ databases">
        <title>Genomic Encyclopedia of Type Strains, Phase IV (KMG-IV): sequencing the most valuable type-strain genomes for metagenomic binning, comparative biology and taxonomic classification.</title>
        <authorList>
            <person name="Goeker M."/>
        </authorList>
    </citation>
    <scope>NUCLEOTIDE SEQUENCE [LARGE SCALE GENOMIC DNA]</scope>
    <source>
        <strain evidence="1 2">DSM 102940</strain>
    </source>
</reference>